<dbReference type="CDD" id="cd01647">
    <property type="entry name" value="RT_LTR"/>
    <property type="match status" value="1"/>
</dbReference>
<dbReference type="Pfam" id="PF03732">
    <property type="entry name" value="Retrotrans_gag"/>
    <property type="match status" value="1"/>
</dbReference>
<evidence type="ECO:0000256" key="10">
    <source>
        <dbReference type="SAM" id="SignalP"/>
    </source>
</evidence>
<feature type="region of interest" description="Disordered" evidence="9">
    <location>
        <begin position="151"/>
        <end position="202"/>
    </location>
</feature>
<evidence type="ECO:0000256" key="4">
    <source>
        <dbReference type="ARBA" id="ARBA00022722"/>
    </source>
</evidence>
<dbReference type="PROSITE" id="PS50878">
    <property type="entry name" value="RT_POL"/>
    <property type="match status" value="1"/>
</dbReference>
<evidence type="ECO:0000256" key="3">
    <source>
        <dbReference type="ARBA" id="ARBA00022695"/>
    </source>
</evidence>
<feature type="signal peptide" evidence="10">
    <location>
        <begin position="1"/>
        <end position="23"/>
    </location>
</feature>
<keyword evidence="6" id="KW-0378">Hydrolase</keyword>
<dbReference type="Gene3D" id="3.30.70.270">
    <property type="match status" value="1"/>
</dbReference>
<dbReference type="GO" id="GO:0006508">
    <property type="term" value="P:proteolysis"/>
    <property type="evidence" value="ECO:0007669"/>
    <property type="project" value="UniProtKB-KW"/>
</dbReference>
<keyword evidence="5" id="KW-0255">Endonuclease</keyword>
<dbReference type="InterPro" id="IPR043128">
    <property type="entry name" value="Rev_trsase/Diguanyl_cyclase"/>
</dbReference>
<dbReference type="InterPro" id="IPR021109">
    <property type="entry name" value="Peptidase_aspartic_dom_sf"/>
</dbReference>
<keyword evidence="2" id="KW-0808">Transferase</keyword>
<keyword evidence="3" id="KW-0548">Nucleotidyltransferase</keyword>
<keyword evidence="4" id="KW-0540">Nuclease</keyword>
<dbReference type="Pfam" id="PF00098">
    <property type="entry name" value="zf-CCHC"/>
    <property type="match status" value="1"/>
</dbReference>
<evidence type="ECO:0000256" key="1">
    <source>
        <dbReference type="ARBA" id="ARBA00022670"/>
    </source>
</evidence>
<evidence type="ECO:0000256" key="5">
    <source>
        <dbReference type="ARBA" id="ARBA00022759"/>
    </source>
</evidence>
<feature type="chain" id="PRO_5043664478" description="Reverse transcriptase domain-containing protein" evidence="10">
    <location>
        <begin position="24"/>
        <end position="666"/>
    </location>
</feature>
<dbReference type="InterPro" id="IPR005162">
    <property type="entry name" value="Retrotrans_gag_dom"/>
</dbReference>
<keyword evidence="7" id="KW-0695">RNA-directed DNA polymerase</keyword>
<dbReference type="Pfam" id="PF00078">
    <property type="entry name" value="RVT_1"/>
    <property type="match status" value="1"/>
</dbReference>
<evidence type="ECO:0000256" key="2">
    <source>
        <dbReference type="ARBA" id="ARBA00022679"/>
    </source>
</evidence>
<dbReference type="SUPFAM" id="SSF56672">
    <property type="entry name" value="DNA/RNA polymerases"/>
    <property type="match status" value="1"/>
</dbReference>
<dbReference type="PROSITE" id="PS50158">
    <property type="entry name" value="ZF_CCHC"/>
    <property type="match status" value="1"/>
</dbReference>
<sequence length="666" mass="75596">MGLTSPKLQGHILLLALRHLCSAKATHALGRGSRALCDFDVRGGQFDKLRKFGAVDFHGTTNPAMLFTGGSQSHRVRKKYLSRVYMQDKAREFLNLTQREMTVSENELRFTQLSRYAAHIVASDEDKCRKFEGGLHLGIKEKAEKLENIMQEVSRKRKSREKSFRRGGSVQSADRDGKSARIESMGGNSRTERSKNQTPPCEHYGNPHRGECHRLSGAYFKCGEKGHRIRDCPHMIRGEGSQPQAQRRVETVGTGPFTGVAITGAEEAQSSRETERASTGSGVCYDSGGDSSRTGGCYCMILPGMQSVLLDDFTLLVLVRRNVIVSWIFRDCELVIDRSSLVVDLLPLDLKGLDVIVGMDVMEKYKAKLDCGRKEVEFDLGEGQKVVFRGDRKLTPPRLVSALLANRLMGRGCEAFLACVMDTSVKERTVEDIPIVREFPDVFPKELPADLKELKEQLEDLLEKGFIRSSTSPWGASVLFVKKKDGTWRICIDYRRINKVTVKNKYPLPRIDDLFDQLQGATVFSKIDLRSGYHQLRIKESDVSKTAFRTRYGHYEFLVMPFGLTNVPAAFMDLMNRVFKEFLDQFVIVFIDDIMIYSRSEGEHEEHLRIVLQRLRERELYAKFTKCEFWLREVLFLGHIVSEKGVHVDPKKIEAVVVACSPQMKR</sequence>
<evidence type="ECO:0000256" key="7">
    <source>
        <dbReference type="ARBA" id="ARBA00022918"/>
    </source>
</evidence>
<feature type="domain" description="CCHC-type" evidence="11">
    <location>
        <begin position="220"/>
        <end position="233"/>
    </location>
</feature>
<dbReference type="Gene3D" id="2.40.70.10">
    <property type="entry name" value="Acid Proteases"/>
    <property type="match status" value="1"/>
</dbReference>
<protein>
    <recommendedName>
        <fullName evidence="15">Reverse transcriptase domain-containing protein</fullName>
    </recommendedName>
</protein>
<evidence type="ECO:0000313" key="13">
    <source>
        <dbReference type="EMBL" id="KAJ8758515.1"/>
    </source>
</evidence>
<dbReference type="Pfam" id="PF08284">
    <property type="entry name" value="RVP_2"/>
    <property type="match status" value="1"/>
</dbReference>
<feature type="domain" description="Reverse transcriptase" evidence="12">
    <location>
        <begin position="462"/>
        <end position="641"/>
    </location>
</feature>
<proteinExistence type="predicted"/>
<feature type="region of interest" description="Disordered" evidence="9">
    <location>
        <begin position="265"/>
        <end position="284"/>
    </location>
</feature>
<name>A0AAV8SVT1_9ROSI</name>
<dbReference type="InterPro" id="IPR043502">
    <property type="entry name" value="DNA/RNA_pol_sf"/>
</dbReference>
<evidence type="ECO:0008006" key="15">
    <source>
        <dbReference type="Google" id="ProtNLM"/>
    </source>
</evidence>
<gene>
    <name evidence="13" type="ORF">K2173_000236</name>
</gene>
<evidence type="ECO:0000259" key="11">
    <source>
        <dbReference type="PROSITE" id="PS50158"/>
    </source>
</evidence>
<evidence type="ECO:0000256" key="8">
    <source>
        <dbReference type="PROSITE-ProRule" id="PRU00047"/>
    </source>
</evidence>
<dbReference type="GO" id="GO:0003676">
    <property type="term" value="F:nucleic acid binding"/>
    <property type="evidence" value="ECO:0007669"/>
    <property type="project" value="InterPro"/>
</dbReference>
<dbReference type="Gene3D" id="3.10.10.10">
    <property type="entry name" value="HIV Type 1 Reverse Transcriptase, subunit A, domain 1"/>
    <property type="match status" value="1"/>
</dbReference>
<dbReference type="GO" id="GO:0008270">
    <property type="term" value="F:zinc ion binding"/>
    <property type="evidence" value="ECO:0007669"/>
    <property type="project" value="UniProtKB-KW"/>
</dbReference>
<keyword evidence="1" id="KW-0645">Protease</keyword>
<dbReference type="GO" id="GO:0008233">
    <property type="term" value="F:peptidase activity"/>
    <property type="evidence" value="ECO:0007669"/>
    <property type="project" value="UniProtKB-KW"/>
</dbReference>
<reference evidence="13 14" key="1">
    <citation type="submission" date="2021-09" db="EMBL/GenBank/DDBJ databases">
        <title>Genomic insights and catalytic innovation underlie evolution of tropane alkaloids biosynthesis.</title>
        <authorList>
            <person name="Wang Y.-J."/>
            <person name="Tian T."/>
            <person name="Huang J.-P."/>
            <person name="Huang S.-X."/>
        </authorList>
    </citation>
    <scope>NUCLEOTIDE SEQUENCE [LARGE SCALE GENOMIC DNA]</scope>
    <source>
        <strain evidence="13">KIB-2018</strain>
        <tissue evidence="13">Leaf</tissue>
    </source>
</reference>
<evidence type="ECO:0000256" key="9">
    <source>
        <dbReference type="SAM" id="MobiDB-lite"/>
    </source>
</evidence>
<dbReference type="EMBL" id="JAIWQS010000007">
    <property type="protein sequence ID" value="KAJ8758515.1"/>
    <property type="molecule type" value="Genomic_DNA"/>
</dbReference>
<dbReference type="PANTHER" id="PTHR24559">
    <property type="entry name" value="TRANSPOSON TY3-I GAG-POL POLYPROTEIN"/>
    <property type="match status" value="1"/>
</dbReference>
<dbReference type="InterPro" id="IPR000477">
    <property type="entry name" value="RT_dom"/>
</dbReference>
<dbReference type="InterPro" id="IPR053134">
    <property type="entry name" value="RNA-dir_DNA_polymerase"/>
</dbReference>
<dbReference type="PANTHER" id="PTHR24559:SF444">
    <property type="entry name" value="REVERSE TRANSCRIPTASE DOMAIN-CONTAINING PROTEIN"/>
    <property type="match status" value="1"/>
</dbReference>
<keyword evidence="8" id="KW-0479">Metal-binding</keyword>
<feature type="compositionally biased region" description="Basic residues" evidence="9">
    <location>
        <begin position="155"/>
        <end position="165"/>
    </location>
</feature>
<dbReference type="FunFam" id="3.10.10.10:FF:000007">
    <property type="entry name" value="Retrovirus-related Pol polyprotein from transposon 17.6-like Protein"/>
    <property type="match status" value="1"/>
</dbReference>
<accession>A0AAV8SVT1</accession>
<evidence type="ECO:0000256" key="6">
    <source>
        <dbReference type="ARBA" id="ARBA00022801"/>
    </source>
</evidence>
<dbReference type="GO" id="GO:0003964">
    <property type="term" value="F:RNA-directed DNA polymerase activity"/>
    <property type="evidence" value="ECO:0007669"/>
    <property type="project" value="UniProtKB-KW"/>
</dbReference>
<comment type="caution">
    <text evidence="13">The sequence shown here is derived from an EMBL/GenBank/DDBJ whole genome shotgun (WGS) entry which is preliminary data.</text>
</comment>
<dbReference type="InterPro" id="IPR001878">
    <property type="entry name" value="Znf_CCHC"/>
</dbReference>
<organism evidence="13 14">
    <name type="scientific">Erythroxylum novogranatense</name>
    <dbReference type="NCBI Taxonomy" id="1862640"/>
    <lineage>
        <taxon>Eukaryota</taxon>
        <taxon>Viridiplantae</taxon>
        <taxon>Streptophyta</taxon>
        <taxon>Embryophyta</taxon>
        <taxon>Tracheophyta</taxon>
        <taxon>Spermatophyta</taxon>
        <taxon>Magnoliopsida</taxon>
        <taxon>eudicotyledons</taxon>
        <taxon>Gunneridae</taxon>
        <taxon>Pentapetalae</taxon>
        <taxon>rosids</taxon>
        <taxon>fabids</taxon>
        <taxon>Malpighiales</taxon>
        <taxon>Erythroxylaceae</taxon>
        <taxon>Erythroxylum</taxon>
    </lineage>
</organism>
<keyword evidence="14" id="KW-1185">Reference proteome</keyword>
<evidence type="ECO:0000259" key="12">
    <source>
        <dbReference type="PROSITE" id="PS50878"/>
    </source>
</evidence>
<dbReference type="Proteomes" id="UP001159364">
    <property type="component" value="Linkage Group LG07"/>
</dbReference>
<keyword evidence="8" id="KW-0862">Zinc</keyword>
<evidence type="ECO:0000313" key="14">
    <source>
        <dbReference type="Proteomes" id="UP001159364"/>
    </source>
</evidence>
<keyword evidence="8" id="KW-0863">Zinc-finger</keyword>
<keyword evidence="10" id="KW-0732">Signal</keyword>
<dbReference type="GO" id="GO:0004519">
    <property type="term" value="F:endonuclease activity"/>
    <property type="evidence" value="ECO:0007669"/>
    <property type="project" value="UniProtKB-KW"/>
</dbReference>
<dbReference type="AlphaFoldDB" id="A0AAV8SVT1"/>